<sequence>MGLKTNQEVRLLELLNDRVNSNKCGECNASYPTWASWNLGIFLCGRCASIHRNLGSDISKVKSLSLDNWNDFELNCLQSLGNKRNHKIWNPKKVPFPFDDDDKDGIQLYLRKKYIDGSFRYDQIQESDYNLNGISGRRSGHGGNDGGSSSRSRSRSRSRTSYSKPDGGYYDDRPSNSSPYGSSRNSNNQSSYSGYRFEYRPPSSTERKKYGDKARKLKFDRGFEDEDLNIEALVFTNGDLIKAEDLLLKEQRKHSSTSLNLSTQRQNDNSNSGTPPPLPKRKSTTGGLLNSGNNNNNNNNQPSFDWLSGDQVNTSQQVTGAVSTNTGNVQIYQYVDPNTGAIYYVDDNGQQYMDPNQQQQQQQMMGIC</sequence>
<keyword evidence="2" id="KW-1185">Reference proteome</keyword>
<dbReference type="Proteomes" id="UP001165101">
    <property type="component" value="Unassembled WGS sequence"/>
</dbReference>
<name>A0ACB5TUI6_CANBO</name>
<comment type="caution">
    <text evidence="1">The sequence shown here is derived from an EMBL/GenBank/DDBJ whole genome shotgun (WGS) entry which is preliminary data.</text>
</comment>
<reference evidence="1" key="1">
    <citation type="submission" date="2023-04" db="EMBL/GenBank/DDBJ databases">
        <title>Candida boidinii NBRC 1967.</title>
        <authorList>
            <person name="Ichikawa N."/>
            <person name="Sato H."/>
            <person name="Tonouchi N."/>
        </authorList>
    </citation>
    <scope>NUCLEOTIDE SEQUENCE</scope>
    <source>
        <strain evidence="1">NBRC 1967</strain>
    </source>
</reference>
<proteinExistence type="predicted"/>
<protein>
    <submittedName>
        <fullName evidence="1">Unnamed protein product</fullName>
    </submittedName>
</protein>
<accession>A0ACB5TUI6</accession>
<gene>
    <name evidence="1" type="ORF">Cboi01_000391000</name>
</gene>
<organism evidence="1 2">
    <name type="scientific">Candida boidinii</name>
    <name type="common">Yeast</name>
    <dbReference type="NCBI Taxonomy" id="5477"/>
    <lineage>
        <taxon>Eukaryota</taxon>
        <taxon>Fungi</taxon>
        <taxon>Dikarya</taxon>
        <taxon>Ascomycota</taxon>
        <taxon>Saccharomycotina</taxon>
        <taxon>Pichiomycetes</taxon>
        <taxon>Pichiales</taxon>
        <taxon>Pichiaceae</taxon>
        <taxon>Ogataea</taxon>
        <taxon>Ogataea/Candida clade</taxon>
    </lineage>
</organism>
<evidence type="ECO:0000313" key="2">
    <source>
        <dbReference type="Proteomes" id="UP001165101"/>
    </source>
</evidence>
<dbReference type="EMBL" id="BSXV01002310">
    <property type="protein sequence ID" value="GME95457.1"/>
    <property type="molecule type" value="Genomic_DNA"/>
</dbReference>
<evidence type="ECO:0000313" key="1">
    <source>
        <dbReference type="EMBL" id="GME95457.1"/>
    </source>
</evidence>